<dbReference type="Proteomes" id="UP000199698">
    <property type="component" value="Unassembled WGS sequence"/>
</dbReference>
<evidence type="ECO:0000313" key="1">
    <source>
        <dbReference type="EMBL" id="SCB89360.1"/>
    </source>
</evidence>
<gene>
    <name evidence="1" type="ORF">GA0061080_100837</name>
</gene>
<dbReference type="EMBL" id="FMBA01000008">
    <property type="protein sequence ID" value="SCB89360.1"/>
    <property type="molecule type" value="Genomic_DNA"/>
</dbReference>
<reference evidence="2" key="1">
    <citation type="submission" date="2016-08" db="EMBL/GenBank/DDBJ databases">
        <authorList>
            <person name="Varghese N."/>
            <person name="Submissions Spin"/>
        </authorList>
    </citation>
    <scope>NUCLEOTIDE SEQUENCE [LARGE SCALE GENOMIC DNA]</scope>
    <source>
        <strain evidence="2">R-53144</strain>
    </source>
</reference>
<proteinExistence type="predicted"/>
<name>A0A1C4A4L8_9GAMM</name>
<accession>A0A1C4A4L8</accession>
<keyword evidence="2" id="KW-1185">Reference proteome</keyword>
<sequence>MDFNDINDIGVHIISPRAYELLQPLFDDSAEVLPLKSDDGTYFLLNII</sequence>
<organism evidence="1 2">
    <name type="scientific">Gilliamella intestini</name>
    <dbReference type="NCBI Taxonomy" id="1798183"/>
    <lineage>
        <taxon>Bacteria</taxon>
        <taxon>Pseudomonadati</taxon>
        <taxon>Pseudomonadota</taxon>
        <taxon>Gammaproteobacteria</taxon>
        <taxon>Orbales</taxon>
        <taxon>Orbaceae</taxon>
        <taxon>Gilliamella</taxon>
    </lineage>
</organism>
<protein>
    <submittedName>
        <fullName evidence="1">Uncharacterized protein</fullName>
    </submittedName>
</protein>
<dbReference type="STRING" id="1798183.GA0061080_100837"/>
<dbReference type="AlphaFoldDB" id="A0A1C4A4L8"/>
<evidence type="ECO:0000313" key="2">
    <source>
        <dbReference type="Proteomes" id="UP000199698"/>
    </source>
</evidence>